<reference evidence="2" key="1">
    <citation type="submission" date="2025-08" db="UniProtKB">
        <authorList>
            <consortium name="RefSeq"/>
        </authorList>
    </citation>
    <scope>IDENTIFICATION</scope>
    <source>
        <tissue evidence="2">Whole body</tissue>
    </source>
</reference>
<evidence type="ECO:0000313" key="1">
    <source>
        <dbReference type="Proteomes" id="UP000694925"/>
    </source>
</evidence>
<dbReference type="GeneID" id="113464363"/>
<evidence type="ECO:0000313" key="2">
    <source>
        <dbReference type="RefSeq" id="XP_026669437.1"/>
    </source>
</evidence>
<dbReference type="Proteomes" id="UP000694925">
    <property type="component" value="Unplaced"/>
</dbReference>
<proteinExistence type="predicted"/>
<dbReference type="RefSeq" id="XP_026669437.1">
    <property type="nucleotide sequence ID" value="XM_026813636.1"/>
</dbReference>
<sequence length="108" mass="12310">MCNISTRLDTLNRQLVAISKLQRMEGDYDSYATCKKCSLYSDFGKCCYCTKRIYALKEQCAKSCVEECLPYEKPKRRIPCNSETCKTRRKLNAYKNSPLAEGIASVGL</sequence>
<gene>
    <name evidence="2" type="primary">LOC113464363</name>
</gene>
<accession>A0AAJ7S1Z4</accession>
<dbReference type="AlphaFoldDB" id="A0AAJ7S1Z4"/>
<name>A0AAJ7S1Z4_9HYME</name>
<dbReference type="KEGG" id="ccal:113464363"/>
<protein>
    <submittedName>
        <fullName evidence="2">Uncharacterized protein LOC113464363</fullName>
    </submittedName>
</protein>
<keyword evidence="1" id="KW-1185">Reference proteome</keyword>
<organism evidence="1 2">
    <name type="scientific">Ceratina calcarata</name>
    <dbReference type="NCBI Taxonomy" id="156304"/>
    <lineage>
        <taxon>Eukaryota</taxon>
        <taxon>Metazoa</taxon>
        <taxon>Ecdysozoa</taxon>
        <taxon>Arthropoda</taxon>
        <taxon>Hexapoda</taxon>
        <taxon>Insecta</taxon>
        <taxon>Pterygota</taxon>
        <taxon>Neoptera</taxon>
        <taxon>Endopterygota</taxon>
        <taxon>Hymenoptera</taxon>
        <taxon>Apocrita</taxon>
        <taxon>Aculeata</taxon>
        <taxon>Apoidea</taxon>
        <taxon>Anthophila</taxon>
        <taxon>Apidae</taxon>
        <taxon>Ceratina</taxon>
        <taxon>Zadontomerus</taxon>
    </lineage>
</organism>